<dbReference type="EMBL" id="JXTC01000014">
    <property type="protein sequence ID" value="POO00234.1"/>
    <property type="molecule type" value="Genomic_DNA"/>
</dbReference>
<keyword evidence="3" id="KW-1185">Reference proteome</keyword>
<evidence type="ECO:0000256" key="1">
    <source>
        <dbReference type="SAM" id="MobiDB-lite"/>
    </source>
</evidence>
<dbReference type="InterPro" id="IPR011990">
    <property type="entry name" value="TPR-like_helical_dom_sf"/>
</dbReference>
<gene>
    <name evidence="2" type="ORF">TorRG33x02_040120</name>
</gene>
<protein>
    <submittedName>
        <fullName evidence="2">Tetratricopeptide-like helical domain containing protein</fullName>
    </submittedName>
</protein>
<feature type="region of interest" description="Disordered" evidence="1">
    <location>
        <begin position="70"/>
        <end position="102"/>
    </location>
</feature>
<dbReference type="SUPFAM" id="SSF48452">
    <property type="entry name" value="TPR-like"/>
    <property type="match status" value="1"/>
</dbReference>
<dbReference type="OrthoDB" id="439046at2759"/>
<comment type="caution">
    <text evidence="2">The sequence shown here is derived from an EMBL/GenBank/DDBJ whole genome shotgun (WGS) entry which is preliminary data.</text>
</comment>
<name>A0A2P5FR45_TREOI</name>
<dbReference type="PANTHER" id="PTHR26312">
    <property type="entry name" value="TETRATRICOPEPTIDE REPEAT PROTEIN 5"/>
    <property type="match status" value="1"/>
</dbReference>
<dbReference type="Proteomes" id="UP000237000">
    <property type="component" value="Unassembled WGS sequence"/>
</dbReference>
<dbReference type="InParanoid" id="A0A2P5FR45"/>
<sequence length="262" mass="28318">MIPSGFSQLNIIRFCMHPSTNHAFTDVHSPIVSGARPRHPSAADDPVLFHLPFIEHVFPRGESTKKCKSVHVSPQKKKGTCQSSLTSPAVGEEEEVGEADGPSFPEMAALLIRPKTRTGILAVEEGVSAAVEEKIGLGILIGDGCGGGDGGGVGGGGGGGDDDGGRGDEQFWGRESLDGYYKKMIRKYPEDALLLGNYARFLKEVRGDVVKAEEYCERAILAEPIDGNVLSLYGDLIWHRHRDGPRAQSYFHRAVLHAPNDW</sequence>
<feature type="compositionally biased region" description="Basic residues" evidence="1">
    <location>
        <begin position="70"/>
        <end position="79"/>
    </location>
</feature>
<accession>A0A2P5FR45</accession>
<dbReference type="PANTHER" id="PTHR26312:SF168">
    <property type="entry name" value="OS06G0606700 PROTEIN"/>
    <property type="match status" value="1"/>
</dbReference>
<proteinExistence type="predicted"/>
<dbReference type="Gene3D" id="1.25.40.10">
    <property type="entry name" value="Tetratricopeptide repeat domain"/>
    <property type="match status" value="1"/>
</dbReference>
<evidence type="ECO:0000313" key="3">
    <source>
        <dbReference type="Proteomes" id="UP000237000"/>
    </source>
</evidence>
<dbReference type="AlphaFoldDB" id="A0A2P5FR45"/>
<organism evidence="2 3">
    <name type="scientific">Trema orientale</name>
    <name type="common">Charcoal tree</name>
    <name type="synonym">Celtis orientalis</name>
    <dbReference type="NCBI Taxonomy" id="63057"/>
    <lineage>
        <taxon>Eukaryota</taxon>
        <taxon>Viridiplantae</taxon>
        <taxon>Streptophyta</taxon>
        <taxon>Embryophyta</taxon>
        <taxon>Tracheophyta</taxon>
        <taxon>Spermatophyta</taxon>
        <taxon>Magnoliopsida</taxon>
        <taxon>eudicotyledons</taxon>
        <taxon>Gunneridae</taxon>
        <taxon>Pentapetalae</taxon>
        <taxon>rosids</taxon>
        <taxon>fabids</taxon>
        <taxon>Rosales</taxon>
        <taxon>Cannabaceae</taxon>
        <taxon>Trema</taxon>
    </lineage>
</organism>
<reference evidence="3" key="1">
    <citation type="submission" date="2016-06" db="EMBL/GenBank/DDBJ databases">
        <title>Parallel loss of symbiosis genes in relatives of nitrogen-fixing non-legume Parasponia.</title>
        <authorList>
            <person name="Van Velzen R."/>
            <person name="Holmer R."/>
            <person name="Bu F."/>
            <person name="Rutten L."/>
            <person name="Van Zeijl A."/>
            <person name="Liu W."/>
            <person name="Santuari L."/>
            <person name="Cao Q."/>
            <person name="Sharma T."/>
            <person name="Shen D."/>
            <person name="Roswanjaya Y."/>
            <person name="Wardhani T."/>
            <person name="Kalhor M.S."/>
            <person name="Jansen J."/>
            <person name="Van den Hoogen J."/>
            <person name="Gungor B."/>
            <person name="Hartog M."/>
            <person name="Hontelez J."/>
            <person name="Verver J."/>
            <person name="Yang W.-C."/>
            <person name="Schijlen E."/>
            <person name="Repin R."/>
            <person name="Schilthuizen M."/>
            <person name="Schranz E."/>
            <person name="Heidstra R."/>
            <person name="Miyata K."/>
            <person name="Fedorova E."/>
            <person name="Kohlen W."/>
            <person name="Bisseling T."/>
            <person name="Smit S."/>
            <person name="Geurts R."/>
        </authorList>
    </citation>
    <scope>NUCLEOTIDE SEQUENCE [LARGE SCALE GENOMIC DNA]</scope>
    <source>
        <strain evidence="3">cv. RG33-2</strain>
    </source>
</reference>
<evidence type="ECO:0000313" key="2">
    <source>
        <dbReference type="EMBL" id="POO00234.1"/>
    </source>
</evidence>